<dbReference type="GO" id="GO:0015833">
    <property type="term" value="P:peptide transport"/>
    <property type="evidence" value="ECO:0007669"/>
    <property type="project" value="InterPro"/>
</dbReference>
<keyword evidence="4" id="KW-0547">Nucleotide-binding</keyword>
<gene>
    <name evidence="7" type="ORF">JEQ47_00135</name>
</gene>
<dbReference type="RefSeq" id="WP_198874364.1">
    <property type="nucleotide sequence ID" value="NZ_JAEKMH010000001.1"/>
</dbReference>
<dbReference type="InterPro" id="IPR003593">
    <property type="entry name" value="AAA+_ATPase"/>
</dbReference>
<evidence type="ECO:0000313" key="7">
    <source>
        <dbReference type="EMBL" id="MBJ3783110.1"/>
    </source>
</evidence>
<dbReference type="SUPFAM" id="SSF52540">
    <property type="entry name" value="P-loop containing nucleoside triphosphate hydrolases"/>
    <property type="match status" value="1"/>
</dbReference>
<evidence type="ECO:0000256" key="4">
    <source>
        <dbReference type="ARBA" id="ARBA00022741"/>
    </source>
</evidence>
<accession>A0A934IVS7</accession>
<dbReference type="GO" id="GO:0016887">
    <property type="term" value="F:ATP hydrolysis activity"/>
    <property type="evidence" value="ECO:0007669"/>
    <property type="project" value="InterPro"/>
</dbReference>
<dbReference type="GO" id="GO:0055085">
    <property type="term" value="P:transmembrane transport"/>
    <property type="evidence" value="ECO:0007669"/>
    <property type="project" value="UniProtKB-ARBA"/>
</dbReference>
<evidence type="ECO:0000256" key="2">
    <source>
        <dbReference type="ARBA" id="ARBA00005417"/>
    </source>
</evidence>
<dbReference type="PANTHER" id="PTHR43776:SF7">
    <property type="entry name" value="D,D-DIPEPTIDE TRANSPORT ATP-BINDING PROTEIN DDPF-RELATED"/>
    <property type="match status" value="1"/>
</dbReference>
<organism evidence="7 8">
    <name type="scientific">Devosia sediminis</name>
    <dbReference type="NCBI Taxonomy" id="2798801"/>
    <lineage>
        <taxon>Bacteria</taxon>
        <taxon>Pseudomonadati</taxon>
        <taxon>Pseudomonadota</taxon>
        <taxon>Alphaproteobacteria</taxon>
        <taxon>Hyphomicrobiales</taxon>
        <taxon>Devosiaceae</taxon>
        <taxon>Devosia</taxon>
    </lineage>
</organism>
<comment type="subcellular location">
    <subcellularLocation>
        <location evidence="1">Cell inner membrane</location>
        <topology evidence="1">Peripheral membrane protein</topology>
    </subcellularLocation>
</comment>
<dbReference type="Gene3D" id="3.40.50.300">
    <property type="entry name" value="P-loop containing nucleotide triphosphate hydrolases"/>
    <property type="match status" value="1"/>
</dbReference>
<dbReference type="InterPro" id="IPR050319">
    <property type="entry name" value="ABC_transp_ATP-bind"/>
</dbReference>
<comment type="similarity">
    <text evidence="2">Belongs to the ABC transporter superfamily.</text>
</comment>
<dbReference type="CDD" id="cd03257">
    <property type="entry name" value="ABC_NikE_OppD_transporters"/>
    <property type="match status" value="1"/>
</dbReference>
<comment type="caution">
    <text evidence="7">The sequence shown here is derived from an EMBL/GenBank/DDBJ whole genome shotgun (WGS) entry which is preliminary data.</text>
</comment>
<keyword evidence="5 7" id="KW-0067">ATP-binding</keyword>
<dbReference type="EMBL" id="JAEKMH010000001">
    <property type="protein sequence ID" value="MBJ3783110.1"/>
    <property type="molecule type" value="Genomic_DNA"/>
</dbReference>
<proteinExistence type="inferred from homology"/>
<keyword evidence="8" id="KW-1185">Reference proteome</keyword>
<name>A0A934IVS7_9HYPH</name>
<dbReference type="PROSITE" id="PS00211">
    <property type="entry name" value="ABC_TRANSPORTER_1"/>
    <property type="match status" value="1"/>
</dbReference>
<dbReference type="NCBIfam" id="NF008453">
    <property type="entry name" value="PRK11308.1"/>
    <property type="match status" value="1"/>
</dbReference>
<evidence type="ECO:0000256" key="1">
    <source>
        <dbReference type="ARBA" id="ARBA00004417"/>
    </source>
</evidence>
<dbReference type="SMART" id="SM00382">
    <property type="entry name" value="AAA"/>
    <property type="match status" value="1"/>
</dbReference>
<dbReference type="GO" id="GO:0005886">
    <property type="term" value="C:plasma membrane"/>
    <property type="evidence" value="ECO:0007669"/>
    <property type="project" value="UniProtKB-SubCell"/>
</dbReference>
<dbReference type="GO" id="GO:0005524">
    <property type="term" value="F:ATP binding"/>
    <property type="evidence" value="ECO:0007669"/>
    <property type="project" value="UniProtKB-KW"/>
</dbReference>
<dbReference type="Pfam" id="PF00005">
    <property type="entry name" value="ABC_tran"/>
    <property type="match status" value="1"/>
</dbReference>
<evidence type="ECO:0000313" key="8">
    <source>
        <dbReference type="Proteomes" id="UP000602124"/>
    </source>
</evidence>
<dbReference type="NCBIfam" id="TIGR01727">
    <property type="entry name" value="oligo_HPY"/>
    <property type="match status" value="1"/>
</dbReference>
<dbReference type="FunFam" id="3.40.50.300:FF:000016">
    <property type="entry name" value="Oligopeptide ABC transporter ATP-binding component"/>
    <property type="match status" value="1"/>
</dbReference>
<dbReference type="InterPro" id="IPR027417">
    <property type="entry name" value="P-loop_NTPase"/>
</dbReference>
<protein>
    <submittedName>
        <fullName evidence="7">Dipeptide ABC transporter ATP-binding protein</fullName>
    </submittedName>
</protein>
<dbReference type="InterPro" id="IPR013563">
    <property type="entry name" value="Oligopep_ABC_C"/>
</dbReference>
<feature type="domain" description="ABC transporter" evidence="6">
    <location>
        <begin position="24"/>
        <end position="264"/>
    </location>
</feature>
<reference evidence="7" key="1">
    <citation type="submission" date="2020-12" db="EMBL/GenBank/DDBJ databases">
        <title>Devosia sp. MSA67 isolated from Mo River.</title>
        <authorList>
            <person name="Ma F."/>
            <person name="Zi Z."/>
        </authorList>
    </citation>
    <scope>NUCLEOTIDE SEQUENCE</scope>
    <source>
        <strain evidence="7">MSA67</strain>
    </source>
</reference>
<dbReference type="Pfam" id="PF08352">
    <property type="entry name" value="oligo_HPY"/>
    <property type="match status" value="1"/>
</dbReference>
<evidence type="ECO:0000259" key="6">
    <source>
        <dbReference type="PROSITE" id="PS50893"/>
    </source>
</evidence>
<keyword evidence="3" id="KW-0813">Transport</keyword>
<evidence type="ECO:0000256" key="5">
    <source>
        <dbReference type="ARBA" id="ARBA00022840"/>
    </source>
</evidence>
<dbReference type="AlphaFoldDB" id="A0A934IVS7"/>
<sequence length="343" mass="37386">MIASSPDPLAPLLALDNLRVSFAIRSPILRRIKMQVDAVAGVDLAVAPGKTMGVVGESGCGKSTMARAIVGLERPTGGSIRFAGEAIEDADANARRRLARDIQMIFQDPFASLNPRKTVAQIIGEVWDVHPDLTPEHGREREIIRLMERVGLSPEMASRFPHQFSGGQRQRIGIARAIALRPRLIVCDEPVSALDVSVQAQTLNLLAELQQEFGLAYLFIAHDLSVVRHISDELAVMYLGRIVETGPVETIYQQPAHPYSIALLSAIPVPRPWAEERPPRIVLEGDVPTPLAPPSGCRFHTRCFMARDVCRSESPSLRPVAGRNVACHFAEEALTRSAPGADA</sequence>
<dbReference type="PROSITE" id="PS50893">
    <property type="entry name" value="ABC_TRANSPORTER_2"/>
    <property type="match status" value="1"/>
</dbReference>
<dbReference type="InterPro" id="IPR017871">
    <property type="entry name" value="ABC_transporter-like_CS"/>
</dbReference>
<evidence type="ECO:0000256" key="3">
    <source>
        <dbReference type="ARBA" id="ARBA00022448"/>
    </source>
</evidence>
<dbReference type="Proteomes" id="UP000602124">
    <property type="component" value="Unassembled WGS sequence"/>
</dbReference>
<dbReference type="PANTHER" id="PTHR43776">
    <property type="entry name" value="TRANSPORT ATP-BINDING PROTEIN"/>
    <property type="match status" value="1"/>
</dbReference>
<dbReference type="InterPro" id="IPR003439">
    <property type="entry name" value="ABC_transporter-like_ATP-bd"/>
</dbReference>